<dbReference type="GO" id="GO:0046872">
    <property type="term" value="F:metal ion binding"/>
    <property type="evidence" value="ECO:0007669"/>
    <property type="project" value="UniProtKB-KW"/>
</dbReference>
<feature type="domain" description="Dyp-type peroxidase N-terminal" evidence="7">
    <location>
        <begin position="19"/>
        <end position="148"/>
    </location>
</feature>
<dbReference type="InterPro" id="IPR048327">
    <property type="entry name" value="Dyp_perox_N"/>
</dbReference>
<dbReference type="PATRIC" id="fig|45658.8.peg.1440"/>
<keyword evidence="4" id="KW-0560">Oxidoreductase</keyword>
<evidence type="ECO:0000256" key="4">
    <source>
        <dbReference type="ARBA" id="ARBA00023002"/>
    </source>
</evidence>
<evidence type="ECO:0000313" key="9">
    <source>
        <dbReference type="EMBL" id="ODS11178.1"/>
    </source>
</evidence>
<feature type="domain" description="Dyp-type peroxidase C-terminal" evidence="8">
    <location>
        <begin position="151"/>
        <end position="311"/>
    </location>
</feature>
<dbReference type="Pfam" id="PF20628">
    <property type="entry name" value="Dyp_perox_C"/>
    <property type="match status" value="1"/>
</dbReference>
<reference evidence="9 10" key="1">
    <citation type="submission" date="2016-08" db="EMBL/GenBank/DDBJ databases">
        <title>Genome sequencing of Vibrio scophthalmi strain FP3289, an isolated from Paralichthys olivaceus.</title>
        <authorList>
            <person name="Han H.-J."/>
        </authorList>
    </citation>
    <scope>NUCLEOTIDE SEQUENCE [LARGE SCALE GENOMIC DNA]</scope>
    <source>
        <strain evidence="9 10">FP3289</strain>
    </source>
</reference>
<proteinExistence type="inferred from homology"/>
<keyword evidence="3" id="KW-0479">Metal-binding</keyword>
<evidence type="ECO:0000259" key="8">
    <source>
        <dbReference type="Pfam" id="PF20628"/>
    </source>
</evidence>
<comment type="cofactor">
    <cofactor evidence="1">
        <name>heme b</name>
        <dbReference type="ChEBI" id="CHEBI:60344"/>
    </cofactor>
</comment>
<evidence type="ECO:0000256" key="5">
    <source>
        <dbReference type="ARBA" id="ARBA00023004"/>
    </source>
</evidence>
<protein>
    <submittedName>
        <fullName evidence="9">Putative deferrochelatase/peroxidase YfeX</fullName>
    </submittedName>
</protein>
<gene>
    <name evidence="9" type="ORF">VSF3289_01443</name>
</gene>
<dbReference type="Proteomes" id="UP000095131">
    <property type="component" value="Unassembled WGS sequence"/>
</dbReference>
<organism evidence="9 10">
    <name type="scientific">Vibrio scophthalmi</name>
    <dbReference type="NCBI Taxonomy" id="45658"/>
    <lineage>
        <taxon>Bacteria</taxon>
        <taxon>Pseudomonadati</taxon>
        <taxon>Pseudomonadota</taxon>
        <taxon>Gammaproteobacteria</taxon>
        <taxon>Vibrionales</taxon>
        <taxon>Vibrionaceae</taxon>
        <taxon>Vibrio</taxon>
    </lineage>
</organism>
<dbReference type="PROSITE" id="PS51404">
    <property type="entry name" value="DYP_PEROXIDASE"/>
    <property type="match status" value="1"/>
</dbReference>
<dbReference type="GO" id="GO:0005829">
    <property type="term" value="C:cytosol"/>
    <property type="evidence" value="ECO:0007669"/>
    <property type="project" value="TreeGrafter"/>
</dbReference>
<dbReference type="NCBIfam" id="TIGR01413">
    <property type="entry name" value="Dyp_perox_fam"/>
    <property type="match status" value="1"/>
</dbReference>
<dbReference type="PANTHER" id="PTHR30521">
    <property type="entry name" value="DEFERROCHELATASE/PEROXIDASE"/>
    <property type="match status" value="1"/>
</dbReference>
<keyword evidence="5" id="KW-0408">Iron</keyword>
<dbReference type="InterPro" id="IPR006314">
    <property type="entry name" value="Dyp_peroxidase"/>
</dbReference>
<evidence type="ECO:0000256" key="6">
    <source>
        <dbReference type="ARBA" id="ARBA00025737"/>
    </source>
</evidence>
<evidence type="ECO:0000313" key="10">
    <source>
        <dbReference type="Proteomes" id="UP000095131"/>
    </source>
</evidence>
<dbReference type="AlphaFoldDB" id="A0A1E3WN45"/>
<dbReference type="Pfam" id="PF04261">
    <property type="entry name" value="Dyp_perox_N"/>
    <property type="match status" value="1"/>
</dbReference>
<dbReference type="InterPro" id="IPR011008">
    <property type="entry name" value="Dimeric_a/b-barrel"/>
</dbReference>
<dbReference type="GO" id="GO:0020037">
    <property type="term" value="F:heme binding"/>
    <property type="evidence" value="ECO:0007669"/>
    <property type="project" value="InterPro"/>
</dbReference>
<keyword evidence="2 9" id="KW-0575">Peroxidase</keyword>
<evidence type="ECO:0000256" key="1">
    <source>
        <dbReference type="ARBA" id="ARBA00001970"/>
    </source>
</evidence>
<name>A0A1E3WN45_9VIBR</name>
<evidence type="ECO:0000256" key="2">
    <source>
        <dbReference type="ARBA" id="ARBA00022559"/>
    </source>
</evidence>
<comment type="similarity">
    <text evidence="6">Belongs to the DyP-type peroxidase family.</text>
</comment>
<dbReference type="SUPFAM" id="SSF54909">
    <property type="entry name" value="Dimeric alpha+beta barrel"/>
    <property type="match status" value="1"/>
</dbReference>
<comment type="caution">
    <text evidence="9">The sequence shown here is derived from an EMBL/GenBank/DDBJ whole genome shotgun (WGS) entry which is preliminary data.</text>
</comment>
<evidence type="ECO:0000259" key="7">
    <source>
        <dbReference type="Pfam" id="PF04261"/>
    </source>
</evidence>
<dbReference type="PANTHER" id="PTHR30521:SF0">
    <property type="entry name" value="DYP-TYPE PEROXIDASE FAMILY PROTEIN"/>
    <property type="match status" value="1"/>
</dbReference>
<dbReference type="GO" id="GO:0004601">
    <property type="term" value="F:peroxidase activity"/>
    <property type="evidence" value="ECO:0007669"/>
    <property type="project" value="UniProtKB-KW"/>
</dbReference>
<sequence length="320" mass="36168">MIIKASYMTNNIAERAQMGVLSDPSTFAEYLTFVLKSTADTESVQDALSQISGIEKSIAQKDPSANLSITVGIAKNAWTTALPDVVMPKHLTTFTEMKDGERHFPSTAGDIFLMIKSERIDLNYQAAKYLLAAFKDSAELVEDIQGFKYLDNRDLIDFVDGTENPKHQARVNAVLVQDEAEIHLGGSYLIVQRYVDRETSWHEQPQHYQEQVIGRTKFDNIELDDDEKPAWAHNNKSKVVIDDQEIKMLRQNRPFGNALEHGTMFIGFAADSNVIETSLRQMMYADENGDYDRLLDFVDAKSGANYFVLSQTAMELFDDE</sequence>
<dbReference type="InterPro" id="IPR048328">
    <property type="entry name" value="Dyp_perox_C"/>
</dbReference>
<evidence type="ECO:0000256" key="3">
    <source>
        <dbReference type="ARBA" id="ARBA00022723"/>
    </source>
</evidence>
<dbReference type="EMBL" id="MDCJ01000002">
    <property type="protein sequence ID" value="ODS11178.1"/>
    <property type="molecule type" value="Genomic_DNA"/>
</dbReference>
<accession>A0A1E3WN45</accession>